<dbReference type="FunFam" id="1.25.40.10:FF:001497">
    <property type="entry name" value="Pentatricopeptide repeat-containing protein, chloroplastic"/>
    <property type="match status" value="1"/>
</dbReference>
<dbReference type="FunFam" id="1.25.40.10:FF:000941">
    <property type="entry name" value="Pentatricopeptide repeat-containing protein At5g15300"/>
    <property type="match status" value="1"/>
</dbReference>
<dbReference type="Pfam" id="PF13041">
    <property type="entry name" value="PPR_2"/>
    <property type="match status" value="3"/>
</dbReference>
<dbReference type="GO" id="GO:0009451">
    <property type="term" value="P:RNA modification"/>
    <property type="evidence" value="ECO:0007669"/>
    <property type="project" value="InterPro"/>
</dbReference>
<dbReference type="NCBIfam" id="TIGR00756">
    <property type="entry name" value="PPR"/>
    <property type="match status" value="5"/>
</dbReference>
<dbReference type="Proteomes" id="UP000237347">
    <property type="component" value="Unassembled WGS sequence"/>
</dbReference>
<feature type="repeat" description="PPR" evidence="2">
    <location>
        <begin position="184"/>
        <end position="214"/>
    </location>
</feature>
<name>A0AAW0LME3_QUESU</name>
<dbReference type="Pfam" id="PF01535">
    <property type="entry name" value="PPR"/>
    <property type="match status" value="1"/>
</dbReference>
<feature type="repeat" description="PPR" evidence="2">
    <location>
        <begin position="81"/>
        <end position="115"/>
    </location>
</feature>
<evidence type="ECO:0000256" key="2">
    <source>
        <dbReference type="PROSITE-ProRule" id="PRU00708"/>
    </source>
</evidence>
<feature type="repeat" description="PPR" evidence="2">
    <location>
        <begin position="277"/>
        <end position="311"/>
    </location>
</feature>
<reference evidence="3 4" key="1">
    <citation type="journal article" date="2018" name="Sci. Data">
        <title>The draft genome sequence of cork oak.</title>
        <authorList>
            <person name="Ramos A.M."/>
            <person name="Usie A."/>
            <person name="Barbosa P."/>
            <person name="Barros P.M."/>
            <person name="Capote T."/>
            <person name="Chaves I."/>
            <person name="Simoes F."/>
            <person name="Abreu I."/>
            <person name="Carrasquinho I."/>
            <person name="Faro C."/>
            <person name="Guimaraes J.B."/>
            <person name="Mendonca D."/>
            <person name="Nobrega F."/>
            <person name="Rodrigues L."/>
            <person name="Saibo N.J.M."/>
            <person name="Varela M.C."/>
            <person name="Egas C."/>
            <person name="Matos J."/>
            <person name="Miguel C.M."/>
            <person name="Oliveira M.M."/>
            <person name="Ricardo C.P."/>
            <person name="Goncalves S."/>
        </authorList>
    </citation>
    <scope>NUCLEOTIDE SEQUENCE [LARGE SCALE GENOMIC DNA]</scope>
    <source>
        <strain evidence="4">cv. HL8</strain>
    </source>
</reference>
<dbReference type="InterPro" id="IPR011990">
    <property type="entry name" value="TPR-like_helical_dom_sf"/>
</dbReference>
<dbReference type="EMBL" id="PKMF04000078">
    <property type="protein sequence ID" value="KAK7852232.1"/>
    <property type="molecule type" value="Genomic_DNA"/>
</dbReference>
<protein>
    <submittedName>
        <fullName evidence="3">Pentatricopeptide repeat-containing protein</fullName>
    </submittedName>
</protein>
<dbReference type="PROSITE" id="PS51375">
    <property type="entry name" value="PPR"/>
    <property type="match status" value="4"/>
</dbReference>
<organism evidence="3 4">
    <name type="scientific">Quercus suber</name>
    <name type="common">Cork oak</name>
    <dbReference type="NCBI Taxonomy" id="58331"/>
    <lineage>
        <taxon>Eukaryota</taxon>
        <taxon>Viridiplantae</taxon>
        <taxon>Streptophyta</taxon>
        <taxon>Embryophyta</taxon>
        <taxon>Tracheophyta</taxon>
        <taxon>Spermatophyta</taxon>
        <taxon>Magnoliopsida</taxon>
        <taxon>eudicotyledons</taxon>
        <taxon>Gunneridae</taxon>
        <taxon>Pentapetalae</taxon>
        <taxon>rosids</taxon>
        <taxon>fabids</taxon>
        <taxon>Fagales</taxon>
        <taxon>Fagaceae</taxon>
        <taxon>Quercus</taxon>
    </lineage>
</organism>
<dbReference type="Gene3D" id="1.25.40.10">
    <property type="entry name" value="Tetratricopeptide repeat domain"/>
    <property type="match status" value="3"/>
</dbReference>
<accession>A0AAW0LME3</accession>
<evidence type="ECO:0000313" key="4">
    <source>
        <dbReference type="Proteomes" id="UP000237347"/>
    </source>
</evidence>
<gene>
    <name evidence="3" type="primary">PCMP-E27_0</name>
    <name evidence="3" type="ORF">CFP56_039828</name>
</gene>
<evidence type="ECO:0000313" key="3">
    <source>
        <dbReference type="EMBL" id="KAK7852232.1"/>
    </source>
</evidence>
<dbReference type="AlphaFoldDB" id="A0AAW0LME3"/>
<comment type="caution">
    <text evidence="3">The sequence shown here is derived from an EMBL/GenBank/DDBJ whole genome shotgun (WGS) entry which is preliminary data.</text>
</comment>
<dbReference type="PANTHER" id="PTHR47926">
    <property type="entry name" value="PENTATRICOPEPTIDE REPEAT-CONTAINING PROTEIN"/>
    <property type="match status" value="1"/>
</dbReference>
<dbReference type="GO" id="GO:0003729">
    <property type="term" value="F:mRNA binding"/>
    <property type="evidence" value="ECO:0007669"/>
    <property type="project" value="UniProtKB-ARBA"/>
</dbReference>
<dbReference type="FunFam" id="1.25.40.10:FF:000557">
    <property type="entry name" value="Pentatricopeptide repeat-containing protein, chloroplastic"/>
    <property type="match status" value="1"/>
</dbReference>
<dbReference type="InterPro" id="IPR002885">
    <property type="entry name" value="PPR_rpt"/>
</dbReference>
<keyword evidence="1" id="KW-0677">Repeat</keyword>
<sequence>MLISAPIRTPTWVSRRRLLEEKLSDLHKWTNLKHVKQVHAQIYKANLFQDLYVAPKLISAFSLCHQMVLAVNVFNQIQEPNVHLYNTLIRAQVHNSQPSQAFATFFQMLSDGVSPDNFTYPFLVKACSGESWFPVVQMVHAHVEKFGFFSDIFVPNSLIDSYSKCGFVGVNAARKLFMVMGERDIVSWNSMIGGLVKVGEVGEARKLFDEMPERDAVSWNTILDGYAKAEEMKMAFELFEKMPERNVVSWSTMVLGYCKVGDMDMARMLFDKMPVKNLVTWTIIISGYAKKGLTKEAIGLYDRMEKAGLKSDDGAVISILAACAESGLLGLGEKVHASINRTKFKCSTLVSNALVDMFNSSNNEETPNTPKADALFIPKETLRALDIHPRVLVKSVGRLCWRVAKECVRILKVNQKPNGVNEDHSVQKGDSYMTLSGLETELIYVKSSD</sequence>
<dbReference type="InterPro" id="IPR046960">
    <property type="entry name" value="PPR_At4g14850-like_plant"/>
</dbReference>
<feature type="repeat" description="PPR" evidence="2">
    <location>
        <begin position="215"/>
        <end position="249"/>
    </location>
</feature>
<keyword evidence="4" id="KW-1185">Reference proteome</keyword>
<evidence type="ECO:0000256" key="1">
    <source>
        <dbReference type="ARBA" id="ARBA00022737"/>
    </source>
</evidence>
<dbReference type="PANTHER" id="PTHR47926:SF413">
    <property type="entry name" value="REPEAT (TPR)-LIKE SUPERFAMILY PROTEIN, PUTATIVE-RELATED"/>
    <property type="match status" value="1"/>
</dbReference>
<proteinExistence type="predicted"/>